<dbReference type="InterPro" id="IPR004839">
    <property type="entry name" value="Aminotransferase_I/II_large"/>
</dbReference>
<dbReference type="Gene3D" id="3.40.640.10">
    <property type="entry name" value="Type I PLP-dependent aspartate aminotransferase-like (Major domain)"/>
    <property type="match status" value="1"/>
</dbReference>
<dbReference type="SUPFAM" id="SSF53383">
    <property type="entry name" value="PLP-dependent transferases"/>
    <property type="match status" value="1"/>
</dbReference>
<organism evidence="5 6">
    <name type="scientific">Anaerotignum neopropionicum</name>
    <dbReference type="NCBI Taxonomy" id="36847"/>
    <lineage>
        <taxon>Bacteria</taxon>
        <taxon>Bacillati</taxon>
        <taxon>Bacillota</taxon>
        <taxon>Clostridia</taxon>
        <taxon>Lachnospirales</taxon>
        <taxon>Anaerotignaceae</taxon>
        <taxon>Anaerotignum</taxon>
    </lineage>
</organism>
<dbReference type="GO" id="GO:0030170">
    <property type="term" value="F:pyridoxal phosphate binding"/>
    <property type="evidence" value="ECO:0007669"/>
    <property type="project" value="InterPro"/>
</dbReference>
<feature type="domain" description="Aminotransferase class I/classII large" evidence="4">
    <location>
        <begin position="28"/>
        <end position="355"/>
    </location>
</feature>
<dbReference type="PROSITE" id="PS00105">
    <property type="entry name" value="AA_TRANSFER_CLASS_1"/>
    <property type="match status" value="1"/>
</dbReference>
<dbReference type="AlphaFoldDB" id="A0A136WBP8"/>
<dbReference type="Pfam" id="PF00155">
    <property type="entry name" value="Aminotran_1_2"/>
    <property type="match status" value="1"/>
</dbReference>
<name>A0A136WBP8_9FIRM</name>
<evidence type="ECO:0000313" key="5">
    <source>
        <dbReference type="EMBL" id="KXL51932.1"/>
    </source>
</evidence>
<evidence type="ECO:0000256" key="1">
    <source>
        <dbReference type="ARBA" id="ARBA00001933"/>
    </source>
</evidence>
<gene>
    <name evidence="5" type="primary">cobD</name>
    <name evidence="5" type="ORF">CLNEO_26310</name>
</gene>
<dbReference type="Proteomes" id="UP000070539">
    <property type="component" value="Unassembled WGS sequence"/>
</dbReference>
<dbReference type="InterPro" id="IPR015424">
    <property type="entry name" value="PyrdxlP-dep_Trfase"/>
</dbReference>
<dbReference type="EMBL" id="LRVM01000012">
    <property type="protein sequence ID" value="KXL51932.1"/>
    <property type="molecule type" value="Genomic_DNA"/>
</dbReference>
<dbReference type="EC" id="2.6.1.-" evidence="3"/>
<sequence length="363" mass="40490">MQLVHQHGGDLDAIERKYGISKTEIKDFSGNINPLGFPKSAEKALAQNLSIVSTYPDKSYTSLRQAIAKYTGAKAAHIVVGNGSTELISTFIQTVHAKKSIIIGPSYSEYEREVTLCGGTFTYFPLKEEDNFSINLTALLEALTVDVGMVIICNPNNPTGSAFTTLQLEKVLQHTKKTGASIMIDETYIEFSDNLKEICAIPLVKKFDNLFVVRGTSKFFAAPGLRLGYGISSNQGFLERLKTNQDPWSVNSLAAFAGEKIFSDTDFHTTTQELISKERKKALDELATWKNVKVFPSSANFILMKLLTDKITADGLYEKLIQKKMLIRDASSFTFLDEHYLRFCILLPEDNAALLKELKLWIE</sequence>
<keyword evidence="5" id="KW-0456">Lyase</keyword>
<dbReference type="InterPro" id="IPR015422">
    <property type="entry name" value="PyrdxlP-dep_Trfase_small"/>
</dbReference>
<protein>
    <recommendedName>
        <fullName evidence="3">Aminotransferase</fullName>
        <ecNumber evidence="3">2.6.1.-</ecNumber>
    </recommendedName>
</protein>
<keyword evidence="3" id="KW-0808">Transferase</keyword>
<accession>A0A136WBP8</accession>
<dbReference type="Gene3D" id="3.90.1150.10">
    <property type="entry name" value="Aspartate Aminotransferase, domain 1"/>
    <property type="match status" value="1"/>
</dbReference>
<keyword evidence="3" id="KW-0032">Aminotransferase</keyword>
<comment type="cofactor">
    <cofactor evidence="1 3">
        <name>pyridoxal 5'-phosphate</name>
        <dbReference type="ChEBI" id="CHEBI:597326"/>
    </cofactor>
</comment>
<dbReference type="GO" id="GO:0016829">
    <property type="term" value="F:lyase activity"/>
    <property type="evidence" value="ECO:0007669"/>
    <property type="project" value="UniProtKB-KW"/>
</dbReference>
<evidence type="ECO:0000259" key="4">
    <source>
        <dbReference type="Pfam" id="PF00155"/>
    </source>
</evidence>
<dbReference type="InterPro" id="IPR015421">
    <property type="entry name" value="PyrdxlP-dep_Trfase_major"/>
</dbReference>
<dbReference type="PATRIC" id="fig|36847.3.peg.3080"/>
<dbReference type="GO" id="GO:0008483">
    <property type="term" value="F:transaminase activity"/>
    <property type="evidence" value="ECO:0007669"/>
    <property type="project" value="UniProtKB-KW"/>
</dbReference>
<dbReference type="CDD" id="cd00609">
    <property type="entry name" value="AAT_like"/>
    <property type="match status" value="1"/>
</dbReference>
<dbReference type="PANTHER" id="PTHR42885:SF1">
    <property type="entry name" value="THREONINE-PHOSPHATE DECARBOXYLASE"/>
    <property type="match status" value="1"/>
</dbReference>
<keyword evidence="6" id="KW-1185">Reference proteome</keyword>
<dbReference type="PANTHER" id="PTHR42885">
    <property type="entry name" value="HISTIDINOL-PHOSPHATE AMINOTRANSFERASE-RELATED"/>
    <property type="match status" value="1"/>
</dbReference>
<dbReference type="STRING" id="36847.CLNEO_26310"/>
<keyword evidence="2" id="KW-0663">Pyridoxal phosphate</keyword>
<comment type="similarity">
    <text evidence="3">Belongs to the class-I pyridoxal-phosphate-dependent aminotransferase family.</text>
</comment>
<dbReference type="InterPro" id="IPR004838">
    <property type="entry name" value="NHTrfase_class1_PyrdxlP-BS"/>
</dbReference>
<comment type="caution">
    <text evidence="5">The sequence shown here is derived from an EMBL/GenBank/DDBJ whole genome shotgun (WGS) entry which is preliminary data.</text>
</comment>
<evidence type="ECO:0000256" key="3">
    <source>
        <dbReference type="RuleBase" id="RU000481"/>
    </source>
</evidence>
<reference evidence="5 6" key="1">
    <citation type="submission" date="2016-01" db="EMBL/GenBank/DDBJ databases">
        <title>Genome sequence of Clostridium neopropionicum X4, DSM-3847.</title>
        <authorList>
            <person name="Poehlein A."/>
            <person name="Beck M.H."/>
            <person name="Bengelsdorf F.R."/>
            <person name="Daniel R."/>
            <person name="Duerre P."/>
        </authorList>
    </citation>
    <scope>NUCLEOTIDE SEQUENCE [LARGE SCALE GENOMIC DNA]</scope>
    <source>
        <strain evidence="5 6">DSM-3847</strain>
    </source>
</reference>
<evidence type="ECO:0000256" key="2">
    <source>
        <dbReference type="ARBA" id="ARBA00022898"/>
    </source>
</evidence>
<evidence type="ECO:0000313" key="6">
    <source>
        <dbReference type="Proteomes" id="UP000070539"/>
    </source>
</evidence>
<proteinExistence type="inferred from homology"/>